<dbReference type="GO" id="GO:0015937">
    <property type="term" value="P:coenzyme A biosynthetic process"/>
    <property type="evidence" value="ECO:0007669"/>
    <property type="project" value="UniProtKB-UniRule"/>
</dbReference>
<feature type="binding site" evidence="16">
    <location>
        <begin position="96"/>
        <end position="99"/>
    </location>
    <ligand>
        <name>substrate</name>
    </ligand>
</feature>
<comment type="similarity">
    <text evidence="14 16">Belongs to the type III pantothenate kinase family.</text>
</comment>
<feature type="active site" description="Proton acceptor" evidence="16">
    <location>
        <position position="98"/>
    </location>
</feature>
<protein>
    <recommendedName>
        <fullName evidence="15 16">Type III pantothenate kinase</fullName>
        <ecNumber evidence="6 16">2.7.1.33</ecNumber>
    </recommendedName>
    <alternativeName>
        <fullName evidence="16">PanK-III</fullName>
    </alternativeName>
    <alternativeName>
        <fullName evidence="16">Pantothenic acid kinase</fullName>
    </alternativeName>
</protein>
<evidence type="ECO:0000256" key="1">
    <source>
        <dbReference type="ARBA" id="ARBA00001206"/>
    </source>
</evidence>
<evidence type="ECO:0000256" key="4">
    <source>
        <dbReference type="ARBA" id="ARBA00005225"/>
    </source>
</evidence>
<dbReference type="PANTHER" id="PTHR34265">
    <property type="entry name" value="TYPE III PANTOTHENATE KINASE"/>
    <property type="match status" value="1"/>
</dbReference>
<dbReference type="GO" id="GO:0004594">
    <property type="term" value="F:pantothenate kinase activity"/>
    <property type="evidence" value="ECO:0007669"/>
    <property type="project" value="UniProtKB-UniRule"/>
</dbReference>
<comment type="catalytic activity">
    <reaction evidence="1 16">
        <text>(R)-pantothenate + ATP = (R)-4'-phosphopantothenate + ADP + H(+)</text>
        <dbReference type="Rhea" id="RHEA:16373"/>
        <dbReference type="ChEBI" id="CHEBI:10986"/>
        <dbReference type="ChEBI" id="CHEBI:15378"/>
        <dbReference type="ChEBI" id="CHEBI:29032"/>
        <dbReference type="ChEBI" id="CHEBI:30616"/>
        <dbReference type="ChEBI" id="CHEBI:456216"/>
        <dbReference type="EC" id="2.7.1.33"/>
    </reaction>
</comment>
<dbReference type="SUPFAM" id="SSF53067">
    <property type="entry name" value="Actin-like ATPase domain"/>
    <property type="match status" value="2"/>
</dbReference>
<accession>A0A6G9ANU3</accession>
<evidence type="ECO:0000256" key="6">
    <source>
        <dbReference type="ARBA" id="ARBA00012102"/>
    </source>
</evidence>
<evidence type="ECO:0000256" key="7">
    <source>
        <dbReference type="ARBA" id="ARBA00022490"/>
    </source>
</evidence>
<evidence type="ECO:0000313" key="17">
    <source>
        <dbReference type="EMBL" id="QIP14070.1"/>
    </source>
</evidence>
<keyword evidence="10 16" id="KW-0418">Kinase</keyword>
<comment type="function">
    <text evidence="16">Catalyzes the phosphorylation of pantothenate (Pan), the first step in CoA biosynthesis.</text>
</comment>
<evidence type="ECO:0000256" key="10">
    <source>
        <dbReference type="ARBA" id="ARBA00022777"/>
    </source>
</evidence>
<keyword evidence="9 16" id="KW-0547">Nucleotide-binding</keyword>
<comment type="subunit">
    <text evidence="5 16">Homodimer.</text>
</comment>
<dbReference type="NCBIfam" id="NF009850">
    <property type="entry name" value="PRK13320.1-2"/>
    <property type="match status" value="1"/>
</dbReference>
<dbReference type="AlphaFoldDB" id="A0A6G9ANU3"/>
<dbReference type="Gene3D" id="3.30.420.40">
    <property type="match status" value="1"/>
</dbReference>
<comment type="cofactor">
    <cofactor evidence="16">
        <name>NH4(+)</name>
        <dbReference type="ChEBI" id="CHEBI:28938"/>
    </cofactor>
    <cofactor evidence="16">
        <name>K(+)</name>
        <dbReference type="ChEBI" id="CHEBI:29103"/>
    </cofactor>
    <text evidence="16">A monovalent cation. Ammonium or potassium.</text>
</comment>
<dbReference type="GO" id="GO:0005524">
    <property type="term" value="F:ATP binding"/>
    <property type="evidence" value="ECO:0007669"/>
    <property type="project" value="UniProtKB-UniRule"/>
</dbReference>
<evidence type="ECO:0000256" key="11">
    <source>
        <dbReference type="ARBA" id="ARBA00022840"/>
    </source>
</evidence>
<evidence type="ECO:0000256" key="8">
    <source>
        <dbReference type="ARBA" id="ARBA00022679"/>
    </source>
</evidence>
<evidence type="ECO:0000256" key="3">
    <source>
        <dbReference type="ARBA" id="ARBA00004496"/>
    </source>
</evidence>
<keyword evidence="12 16" id="KW-0630">Potassium</keyword>
<keyword evidence="18" id="KW-1185">Reference proteome</keyword>
<evidence type="ECO:0000256" key="15">
    <source>
        <dbReference type="ARBA" id="ARBA00040883"/>
    </source>
</evidence>
<dbReference type="EC" id="2.7.1.33" evidence="6 16"/>
<organism evidence="17 18">
    <name type="scientific">Spirosoma aureum</name>
    <dbReference type="NCBI Taxonomy" id="2692134"/>
    <lineage>
        <taxon>Bacteria</taxon>
        <taxon>Pseudomonadati</taxon>
        <taxon>Bacteroidota</taxon>
        <taxon>Cytophagia</taxon>
        <taxon>Cytophagales</taxon>
        <taxon>Cytophagaceae</taxon>
        <taxon>Spirosoma</taxon>
    </lineage>
</organism>
<dbReference type="GO" id="GO:0005737">
    <property type="term" value="C:cytoplasm"/>
    <property type="evidence" value="ECO:0007669"/>
    <property type="project" value="UniProtKB-SubCell"/>
</dbReference>
<dbReference type="PANTHER" id="PTHR34265:SF1">
    <property type="entry name" value="TYPE III PANTOTHENATE KINASE"/>
    <property type="match status" value="1"/>
</dbReference>
<keyword evidence="8 16" id="KW-0808">Transferase</keyword>
<sequence length="256" mass="28055">MNLVIDWGNSSLKTGWFDGTLLADTGRYESSESFLTDLRKRQPEFPHPEQVLVSSTSRSADEIRSLLTGLSSSIGVLDGQTPVPLQKDYDTPHTLGTDRVAAAVGAIALFPGQACLVFDLGTCLTADLVDHTAVFRGGLISPGLRMRFRAMHEQTARLPLVDVPEKWPDLTAKNTRHAMQSGVVNGMAFEMNGIIDAYRHDWPDLAVLVCGGDAPVFESRLKQPIFAVPELVLVGLNRILRYNVENLHADKPGTIY</sequence>
<dbReference type="KEGG" id="spib:G8759_16325"/>
<feature type="binding site" evidence="16">
    <location>
        <position position="122"/>
    </location>
    <ligand>
        <name>ATP</name>
        <dbReference type="ChEBI" id="CHEBI:30616"/>
    </ligand>
</feature>
<feature type="binding site" evidence="16">
    <location>
        <begin position="6"/>
        <end position="13"/>
    </location>
    <ligand>
        <name>ATP</name>
        <dbReference type="ChEBI" id="CHEBI:30616"/>
    </ligand>
</feature>
<reference evidence="17 18" key="1">
    <citation type="submission" date="2020-03" db="EMBL/GenBank/DDBJ databases">
        <authorList>
            <person name="Kim M.K."/>
        </authorList>
    </citation>
    <scope>NUCLEOTIDE SEQUENCE [LARGE SCALE GENOMIC DNA]</scope>
    <source>
        <strain evidence="17 18">BT328</strain>
    </source>
</reference>
<keyword evidence="11 16" id="KW-0067">ATP-binding</keyword>
<feature type="binding site" evidence="16">
    <location>
        <position position="119"/>
    </location>
    <ligand>
        <name>K(+)</name>
        <dbReference type="ChEBI" id="CHEBI:29103"/>
    </ligand>
</feature>
<name>A0A6G9ANU3_9BACT</name>
<dbReference type="EMBL" id="CP050063">
    <property type="protein sequence ID" value="QIP14070.1"/>
    <property type="molecule type" value="Genomic_DNA"/>
</dbReference>
<dbReference type="HAMAP" id="MF_01274">
    <property type="entry name" value="Pantothen_kinase_3"/>
    <property type="match status" value="1"/>
</dbReference>
<dbReference type="NCBIfam" id="TIGR00671">
    <property type="entry name" value="baf"/>
    <property type="match status" value="1"/>
</dbReference>
<evidence type="ECO:0000256" key="5">
    <source>
        <dbReference type="ARBA" id="ARBA00011738"/>
    </source>
</evidence>
<dbReference type="GO" id="GO:0046872">
    <property type="term" value="F:metal ion binding"/>
    <property type="evidence" value="ECO:0007669"/>
    <property type="project" value="UniProtKB-KW"/>
</dbReference>
<feature type="binding site" evidence="16">
    <location>
        <position position="175"/>
    </location>
    <ligand>
        <name>substrate</name>
    </ligand>
</feature>
<dbReference type="CDD" id="cd24015">
    <property type="entry name" value="ASKHA_NBD_PanK-III"/>
    <property type="match status" value="1"/>
</dbReference>
<gene>
    <name evidence="16" type="primary">coaX</name>
    <name evidence="17" type="ORF">G8759_16325</name>
</gene>
<evidence type="ECO:0000256" key="14">
    <source>
        <dbReference type="ARBA" id="ARBA00038036"/>
    </source>
</evidence>
<keyword evidence="13 16" id="KW-0173">Coenzyme A biosynthesis</keyword>
<dbReference type="Proteomes" id="UP000501802">
    <property type="component" value="Chromosome"/>
</dbReference>
<keyword evidence="16" id="KW-0479">Metal-binding</keyword>
<keyword evidence="7 16" id="KW-0963">Cytoplasm</keyword>
<evidence type="ECO:0000256" key="12">
    <source>
        <dbReference type="ARBA" id="ARBA00022958"/>
    </source>
</evidence>
<evidence type="ECO:0000256" key="2">
    <source>
        <dbReference type="ARBA" id="ARBA00001958"/>
    </source>
</evidence>
<comment type="cofactor">
    <cofactor evidence="2">
        <name>K(+)</name>
        <dbReference type="ChEBI" id="CHEBI:29103"/>
    </cofactor>
</comment>
<evidence type="ECO:0000256" key="13">
    <source>
        <dbReference type="ARBA" id="ARBA00022993"/>
    </source>
</evidence>
<proteinExistence type="inferred from homology"/>
<dbReference type="InterPro" id="IPR004619">
    <property type="entry name" value="Type_III_PanK"/>
</dbReference>
<comment type="subcellular location">
    <subcellularLocation>
        <location evidence="3 16">Cytoplasm</location>
    </subcellularLocation>
</comment>
<dbReference type="Pfam" id="PF03309">
    <property type="entry name" value="Pan_kinase"/>
    <property type="match status" value="1"/>
</dbReference>
<dbReference type="InterPro" id="IPR043129">
    <property type="entry name" value="ATPase_NBD"/>
</dbReference>
<evidence type="ECO:0000313" key="18">
    <source>
        <dbReference type="Proteomes" id="UP000501802"/>
    </source>
</evidence>
<comment type="pathway">
    <text evidence="4 16">Cofactor biosynthesis; coenzyme A biosynthesis; CoA from (R)-pantothenate: step 1/5.</text>
</comment>
<dbReference type="UniPathway" id="UPA00241">
    <property type="reaction ID" value="UER00352"/>
</dbReference>
<evidence type="ECO:0000256" key="9">
    <source>
        <dbReference type="ARBA" id="ARBA00022741"/>
    </source>
</evidence>
<dbReference type="RefSeq" id="WP_167209749.1">
    <property type="nucleotide sequence ID" value="NZ_CP050063.1"/>
</dbReference>
<feature type="binding site" evidence="16">
    <location>
        <position position="89"/>
    </location>
    <ligand>
        <name>substrate</name>
    </ligand>
</feature>
<evidence type="ECO:0000256" key="16">
    <source>
        <dbReference type="HAMAP-Rule" id="MF_01274"/>
    </source>
</evidence>